<gene>
    <name evidence="1" type="ORF">SDC9_75118</name>
</gene>
<protein>
    <submittedName>
        <fullName evidence="1">Uncharacterized protein</fullName>
    </submittedName>
</protein>
<dbReference type="EMBL" id="VSSQ01005295">
    <property type="protein sequence ID" value="MPM28592.1"/>
    <property type="molecule type" value="Genomic_DNA"/>
</dbReference>
<dbReference type="AlphaFoldDB" id="A0A644YIY1"/>
<organism evidence="1">
    <name type="scientific">bioreactor metagenome</name>
    <dbReference type="NCBI Taxonomy" id="1076179"/>
    <lineage>
        <taxon>unclassified sequences</taxon>
        <taxon>metagenomes</taxon>
        <taxon>ecological metagenomes</taxon>
    </lineage>
</organism>
<reference evidence="1" key="1">
    <citation type="submission" date="2019-08" db="EMBL/GenBank/DDBJ databases">
        <authorList>
            <person name="Kucharzyk K."/>
            <person name="Murdoch R.W."/>
            <person name="Higgins S."/>
            <person name="Loffler F."/>
        </authorList>
    </citation>
    <scope>NUCLEOTIDE SEQUENCE</scope>
</reference>
<accession>A0A644YIY1</accession>
<evidence type="ECO:0000313" key="1">
    <source>
        <dbReference type="EMBL" id="MPM28592.1"/>
    </source>
</evidence>
<name>A0A644YIY1_9ZZZZ</name>
<comment type="caution">
    <text evidence="1">The sequence shown here is derived from an EMBL/GenBank/DDBJ whole genome shotgun (WGS) entry which is preliminary data.</text>
</comment>
<proteinExistence type="predicted"/>
<sequence length="50" mass="6028">MEKLLSEHLGIDVLPHYWDRRYTKNLEKLSKPSYEVKLIEDVWLTLRDGV</sequence>